<keyword evidence="7" id="KW-1185">Reference proteome</keyword>
<evidence type="ECO:0000256" key="5">
    <source>
        <dbReference type="ARBA" id="ARBA00023136"/>
    </source>
</evidence>
<evidence type="ECO:0000256" key="3">
    <source>
        <dbReference type="ARBA" id="ARBA00022737"/>
    </source>
</evidence>
<evidence type="ECO:0000313" key="7">
    <source>
        <dbReference type="Proteomes" id="UP001331761"/>
    </source>
</evidence>
<keyword evidence="2" id="KW-0812">Transmembrane</keyword>
<dbReference type="EMBL" id="WIXE01002348">
    <property type="protein sequence ID" value="KAK5984894.1"/>
    <property type="molecule type" value="Genomic_DNA"/>
</dbReference>
<dbReference type="GO" id="GO:0016020">
    <property type="term" value="C:membrane"/>
    <property type="evidence" value="ECO:0007669"/>
    <property type="project" value="UniProtKB-SubCell"/>
</dbReference>
<evidence type="ECO:0000313" key="6">
    <source>
        <dbReference type="EMBL" id="KAK5984894.1"/>
    </source>
</evidence>
<reference evidence="6 7" key="1">
    <citation type="submission" date="2019-10" db="EMBL/GenBank/DDBJ databases">
        <title>Assembly and Annotation for the nematode Trichostrongylus colubriformis.</title>
        <authorList>
            <person name="Martin J."/>
        </authorList>
    </citation>
    <scope>NUCLEOTIDE SEQUENCE [LARGE SCALE GENOMIC DNA]</scope>
    <source>
        <strain evidence="6">G859</strain>
        <tissue evidence="6">Whole worm</tissue>
    </source>
</reference>
<protein>
    <submittedName>
        <fullName evidence="6">Uncharacterized protein</fullName>
    </submittedName>
</protein>
<proteinExistence type="predicted"/>
<name>A0AAN8FXF4_TRICO</name>
<evidence type="ECO:0000256" key="1">
    <source>
        <dbReference type="ARBA" id="ARBA00004370"/>
    </source>
</evidence>
<keyword evidence="4" id="KW-1133">Transmembrane helix</keyword>
<dbReference type="Proteomes" id="UP001331761">
    <property type="component" value="Unassembled WGS sequence"/>
</dbReference>
<dbReference type="PANTHER" id="PTHR12546">
    <property type="entry name" value="FER-1-LIKE"/>
    <property type="match status" value="1"/>
</dbReference>
<keyword evidence="5" id="KW-0472">Membrane</keyword>
<comment type="caution">
    <text evidence="6">The sequence shown here is derived from an EMBL/GenBank/DDBJ whole genome shotgun (WGS) entry which is preliminary data.</text>
</comment>
<dbReference type="GO" id="GO:0007009">
    <property type="term" value="P:plasma membrane organization"/>
    <property type="evidence" value="ECO:0007669"/>
    <property type="project" value="TreeGrafter"/>
</dbReference>
<keyword evidence="3" id="KW-0677">Repeat</keyword>
<dbReference type="InterPro" id="IPR037721">
    <property type="entry name" value="Ferlin"/>
</dbReference>
<gene>
    <name evidence="6" type="ORF">GCK32_016493</name>
</gene>
<evidence type="ECO:0000256" key="4">
    <source>
        <dbReference type="ARBA" id="ARBA00022989"/>
    </source>
</evidence>
<sequence>MVFFNRYLARLLVAVDCVEYVGESVQRTFIEHTSLIHSKIFEKMHRYTVYCSFFACNLINPLFASDEISFLVSMGEYGSTGAALSRNRNSVLGALPLHDDGKYFSMPWGNHKPMADVPGLWENVDARIERSNAIMKAAIMLDELLKAARRLGDGKNDEVSSLAMEALEHMQSMLDRLQDHHKSAYTKNELDVCWENARKKCIAKILKEIDGFKFDETQLFDEMGEKVVRFLQRMRESVERLAKDNQVINWILSILKQTRPQ</sequence>
<dbReference type="GO" id="GO:0061025">
    <property type="term" value="P:membrane fusion"/>
    <property type="evidence" value="ECO:0007669"/>
    <property type="project" value="TreeGrafter"/>
</dbReference>
<organism evidence="6 7">
    <name type="scientific">Trichostrongylus colubriformis</name>
    <name type="common">Black scour worm</name>
    <dbReference type="NCBI Taxonomy" id="6319"/>
    <lineage>
        <taxon>Eukaryota</taxon>
        <taxon>Metazoa</taxon>
        <taxon>Ecdysozoa</taxon>
        <taxon>Nematoda</taxon>
        <taxon>Chromadorea</taxon>
        <taxon>Rhabditida</taxon>
        <taxon>Rhabditina</taxon>
        <taxon>Rhabditomorpha</taxon>
        <taxon>Strongyloidea</taxon>
        <taxon>Trichostrongylidae</taxon>
        <taxon>Trichostrongylus</taxon>
    </lineage>
</organism>
<dbReference type="AlphaFoldDB" id="A0AAN8FXF4"/>
<comment type="subcellular location">
    <subcellularLocation>
        <location evidence="1">Membrane</location>
    </subcellularLocation>
</comment>
<accession>A0AAN8FXF4</accession>
<evidence type="ECO:0000256" key="2">
    <source>
        <dbReference type="ARBA" id="ARBA00022692"/>
    </source>
</evidence>
<dbReference type="PANTHER" id="PTHR12546:SF33">
    <property type="entry name" value="SPERM VESICLE FUSION PROTEIN FER-1"/>
    <property type="match status" value="1"/>
</dbReference>